<organism evidence="2 3">
    <name type="scientific">Leucobacter coleopterorum</name>
    <dbReference type="NCBI Taxonomy" id="2714933"/>
    <lineage>
        <taxon>Bacteria</taxon>
        <taxon>Bacillati</taxon>
        <taxon>Actinomycetota</taxon>
        <taxon>Actinomycetes</taxon>
        <taxon>Micrococcales</taxon>
        <taxon>Microbacteriaceae</taxon>
        <taxon>Leucobacter</taxon>
    </lineage>
</organism>
<sequence length="118" mass="12790">MISLGMITLDTEAPRPLAAWWAERLGGEIVMDSDGWFCVVSAPNVPVALGFQKVEAPTPGKNRLHLDLNRSADVNREELVTEWVAAGATHLGQRGEAGFSWDTFTDPGGNEFCIGDPH</sequence>
<evidence type="ECO:0000313" key="3">
    <source>
        <dbReference type="Proteomes" id="UP000503441"/>
    </source>
</evidence>
<reference evidence="2 3" key="1">
    <citation type="submission" date="2020-03" db="EMBL/GenBank/DDBJ databases">
        <title>Leucobacter sp. nov., isolated from beetles.</title>
        <authorList>
            <person name="Hyun D.-W."/>
            <person name="Bae J.-W."/>
        </authorList>
    </citation>
    <scope>NUCLEOTIDE SEQUENCE [LARGE SCALE GENOMIC DNA]</scope>
    <source>
        <strain evidence="2 3">HDW9A</strain>
    </source>
</reference>
<dbReference type="InterPro" id="IPR029068">
    <property type="entry name" value="Glyas_Bleomycin-R_OHBP_Dase"/>
</dbReference>
<accession>A0ABX6JWR4</accession>
<keyword evidence="3" id="KW-1185">Reference proteome</keyword>
<dbReference type="InterPro" id="IPR041581">
    <property type="entry name" value="Glyoxalase_6"/>
</dbReference>
<dbReference type="Gene3D" id="3.10.180.10">
    <property type="entry name" value="2,3-Dihydroxybiphenyl 1,2-Dioxygenase, domain 1"/>
    <property type="match status" value="1"/>
</dbReference>
<dbReference type="PANTHER" id="PTHR35908:SF1">
    <property type="entry name" value="CONSERVED PROTEIN"/>
    <property type="match status" value="1"/>
</dbReference>
<dbReference type="Proteomes" id="UP000503441">
    <property type="component" value="Chromosome"/>
</dbReference>
<dbReference type="PANTHER" id="PTHR35908">
    <property type="entry name" value="HYPOTHETICAL FUSION PROTEIN"/>
    <property type="match status" value="1"/>
</dbReference>
<evidence type="ECO:0000259" key="1">
    <source>
        <dbReference type="Pfam" id="PF18029"/>
    </source>
</evidence>
<feature type="domain" description="Glyoxalase-like" evidence="1">
    <location>
        <begin position="6"/>
        <end position="114"/>
    </location>
</feature>
<name>A0ABX6JWR4_9MICO</name>
<gene>
    <name evidence="2" type="ORF">G7066_09255</name>
</gene>
<protein>
    <submittedName>
        <fullName evidence="2">VOC family protein</fullName>
    </submittedName>
</protein>
<dbReference type="SUPFAM" id="SSF54593">
    <property type="entry name" value="Glyoxalase/Bleomycin resistance protein/Dihydroxybiphenyl dioxygenase"/>
    <property type="match status" value="1"/>
</dbReference>
<dbReference type="CDD" id="cd06587">
    <property type="entry name" value="VOC"/>
    <property type="match status" value="1"/>
</dbReference>
<dbReference type="RefSeq" id="WP_166330642.1">
    <property type="nucleotide sequence ID" value="NZ_CP049933.1"/>
</dbReference>
<proteinExistence type="predicted"/>
<dbReference type="EMBL" id="CP049933">
    <property type="protein sequence ID" value="QIM18747.1"/>
    <property type="molecule type" value="Genomic_DNA"/>
</dbReference>
<dbReference type="Pfam" id="PF18029">
    <property type="entry name" value="Glyoxalase_6"/>
    <property type="match status" value="1"/>
</dbReference>
<evidence type="ECO:0000313" key="2">
    <source>
        <dbReference type="EMBL" id="QIM18747.1"/>
    </source>
</evidence>